<evidence type="ECO:0000313" key="1">
    <source>
        <dbReference type="EMBL" id="KUL99032.1"/>
    </source>
</evidence>
<protein>
    <submittedName>
        <fullName evidence="1">Uncharacterized protein</fullName>
    </submittedName>
</protein>
<comment type="caution">
    <text evidence="1">The sequence shown here is derived from an EMBL/GenBank/DDBJ whole genome shotgun (WGS) entry which is preliminary data.</text>
</comment>
<dbReference type="RefSeq" id="WP_029491637.1">
    <property type="nucleotide sequence ID" value="NZ_LMVH01000001.1"/>
</dbReference>
<dbReference type="Proteomes" id="UP000054800">
    <property type="component" value="Unassembled WGS sequence"/>
</dbReference>
<name>A0A0X3Y214_FUSNC</name>
<dbReference type="GeneID" id="60659865"/>
<dbReference type="AlphaFoldDB" id="A0A0X3Y214"/>
<evidence type="ECO:0000313" key="2">
    <source>
        <dbReference type="Proteomes" id="UP000054800"/>
    </source>
</evidence>
<reference evidence="1 2" key="1">
    <citation type="submission" date="2015-10" db="EMBL/GenBank/DDBJ databases">
        <authorList>
            <person name="Gilbert D.G."/>
        </authorList>
    </citation>
    <scope>NUCLEOTIDE SEQUENCE [LARGE SCALE GENOMIC DNA]</scope>
    <source>
        <strain evidence="1 2">ChDC F311</strain>
    </source>
</reference>
<accession>A0A0X3Y214</accession>
<dbReference type="OrthoDB" id="90694at2"/>
<dbReference type="EMBL" id="LMVH01000001">
    <property type="protein sequence ID" value="KUL99032.1"/>
    <property type="molecule type" value="Genomic_DNA"/>
</dbReference>
<sequence length="104" mass="12533">MNFKEQLKEDIKIFLNLDEFGEEITIQNKKYIGVMERPDNESNKKEYEGISKEIDYILYLEYEEELEKYISGKQIDVNNGTFEVYRSYKEESLFIIELQERIGI</sequence>
<proteinExistence type="predicted"/>
<gene>
    <name evidence="1" type="ORF">RO03_05755</name>
</gene>
<organism evidence="1 2">
    <name type="scientific">Fusobacterium nucleatum subsp. nucleatum</name>
    <dbReference type="NCBI Taxonomy" id="76856"/>
    <lineage>
        <taxon>Bacteria</taxon>
        <taxon>Fusobacteriati</taxon>
        <taxon>Fusobacteriota</taxon>
        <taxon>Fusobacteriia</taxon>
        <taxon>Fusobacteriales</taxon>
        <taxon>Fusobacteriaceae</taxon>
        <taxon>Fusobacterium</taxon>
    </lineage>
</organism>